<organism evidence="2 3">
    <name type="scientific">Tannerella forsythia</name>
    <name type="common">Bacteroides forsythus</name>
    <dbReference type="NCBI Taxonomy" id="28112"/>
    <lineage>
        <taxon>Bacteria</taxon>
        <taxon>Pseudomonadati</taxon>
        <taxon>Bacteroidota</taxon>
        <taxon>Bacteroidia</taxon>
        <taxon>Bacteroidales</taxon>
        <taxon>Tannerellaceae</taxon>
        <taxon>Tannerella</taxon>
    </lineage>
</organism>
<protein>
    <recommendedName>
        <fullName evidence="1">Peptidase C39 domain-containing protein</fullName>
    </recommendedName>
</protein>
<dbReference type="Proteomes" id="UP000279860">
    <property type="component" value="Unassembled WGS sequence"/>
</dbReference>
<reference evidence="2 3" key="1">
    <citation type="submission" date="2018-11" db="EMBL/GenBank/DDBJ databases">
        <title>Genomes From Bacteria Associated with the Canine Oral Cavity: a Test Case for Automated Genome-Based Taxonomic Assignment.</title>
        <authorList>
            <person name="Coil D.A."/>
            <person name="Jospin G."/>
            <person name="Darling A.E."/>
            <person name="Wallis C."/>
            <person name="Davis I.J."/>
            <person name="Harris S."/>
            <person name="Eisen J.A."/>
            <person name="Holcombe L.J."/>
            <person name="O'Flynn C."/>
        </authorList>
    </citation>
    <scope>NUCLEOTIDE SEQUENCE [LARGE SCALE GENOMIC DNA]</scope>
    <source>
        <strain evidence="2 3">OH1426_COT-023</strain>
    </source>
</reference>
<evidence type="ECO:0000259" key="1">
    <source>
        <dbReference type="Pfam" id="PF03412"/>
    </source>
</evidence>
<dbReference type="GO" id="GO:0008233">
    <property type="term" value="F:peptidase activity"/>
    <property type="evidence" value="ECO:0007669"/>
    <property type="project" value="InterPro"/>
</dbReference>
<dbReference type="Gene3D" id="3.90.70.10">
    <property type="entry name" value="Cysteine proteinases"/>
    <property type="match status" value="1"/>
</dbReference>
<dbReference type="InterPro" id="IPR005074">
    <property type="entry name" value="Peptidase_C39"/>
</dbReference>
<dbReference type="EMBL" id="RQYN01000028">
    <property type="protein sequence ID" value="RRD74300.1"/>
    <property type="molecule type" value="Genomic_DNA"/>
</dbReference>
<dbReference type="GO" id="GO:0016020">
    <property type="term" value="C:membrane"/>
    <property type="evidence" value="ECO:0007669"/>
    <property type="project" value="InterPro"/>
</dbReference>
<dbReference type="AlphaFoldDB" id="A0A3P1YW58"/>
<dbReference type="GO" id="GO:0005524">
    <property type="term" value="F:ATP binding"/>
    <property type="evidence" value="ECO:0007669"/>
    <property type="project" value="InterPro"/>
</dbReference>
<proteinExistence type="predicted"/>
<dbReference type="GO" id="GO:0006508">
    <property type="term" value="P:proteolysis"/>
    <property type="evidence" value="ECO:0007669"/>
    <property type="project" value="InterPro"/>
</dbReference>
<feature type="domain" description="Peptidase C39" evidence="1">
    <location>
        <begin position="3"/>
        <end position="46"/>
    </location>
</feature>
<comment type="caution">
    <text evidence="2">The sequence shown here is derived from an EMBL/GenBank/DDBJ whole genome shotgun (WGS) entry which is preliminary data.</text>
</comment>
<sequence length="52" mass="6028">MRLKFVKRKDAMDCGSAYLAMIIKLYSRNPNHEKICEYCALSKEGRDWASVS</sequence>
<gene>
    <name evidence="2" type="ORF">EII41_08095</name>
</gene>
<dbReference type="Pfam" id="PF03412">
    <property type="entry name" value="Peptidase_C39"/>
    <property type="match status" value="1"/>
</dbReference>
<name>A0A3P1YW58_TANFO</name>
<evidence type="ECO:0000313" key="3">
    <source>
        <dbReference type="Proteomes" id="UP000279860"/>
    </source>
</evidence>
<dbReference type="RefSeq" id="WP_124790177.1">
    <property type="nucleotide sequence ID" value="NZ_RQYN01000028.1"/>
</dbReference>
<accession>A0A3P1YW58</accession>
<evidence type="ECO:0000313" key="2">
    <source>
        <dbReference type="EMBL" id="RRD74300.1"/>
    </source>
</evidence>